<dbReference type="STRING" id="228230.RMCC_5827"/>
<dbReference type="Proteomes" id="UP000069443">
    <property type="component" value="Unassembled WGS sequence"/>
</dbReference>
<dbReference type="RefSeq" id="WP_131805423.1">
    <property type="nucleotide sequence ID" value="NZ_BCSY01000111.1"/>
</dbReference>
<evidence type="ECO:0000313" key="2">
    <source>
        <dbReference type="Proteomes" id="UP000069443"/>
    </source>
</evidence>
<sequence>MRRRLGNVGLTLLLAVFMFIPISAAFILSAPAGADPVSGRADVYAAQHFRSMCANLELLPDVESVEQVVMIAVRDGLTAGEAGEAVTVAVIIGCPEYGYLLDAFIAKWAPRPVPVTARVGGVLR</sequence>
<accession>A0A100WID9</accession>
<dbReference type="AlphaFoldDB" id="A0A100WID9"/>
<evidence type="ECO:0008006" key="3">
    <source>
        <dbReference type="Google" id="ProtNLM"/>
    </source>
</evidence>
<proteinExistence type="predicted"/>
<keyword evidence="2" id="KW-1185">Reference proteome</keyword>
<reference evidence="2" key="2">
    <citation type="submission" date="2016-02" db="EMBL/GenBank/DDBJ databases">
        <title>Draft genome sequence of five rapidly growing Mycobacterium species.</title>
        <authorList>
            <person name="Katahira K."/>
            <person name="Gotou Y."/>
            <person name="Iida K."/>
            <person name="Ogura Y."/>
            <person name="Hayashi T."/>
        </authorList>
    </citation>
    <scope>NUCLEOTIDE SEQUENCE [LARGE SCALE GENOMIC DNA]</scope>
    <source>
        <strain evidence="2">JCM15298</strain>
    </source>
</reference>
<gene>
    <name evidence="1" type="ORF">RMCC_5827</name>
</gene>
<reference evidence="2" key="1">
    <citation type="journal article" date="2016" name="Genome Announc.">
        <title>Draft Genome Sequences of Five Rapidly Growing Mycobacterium Species, M. thermoresistibile, M. fortuitum subsp. acetamidolyticum, M. canariasense, M. brisbanense, and M. novocastrense.</title>
        <authorList>
            <person name="Katahira K."/>
            <person name="Ogura Y."/>
            <person name="Gotoh Y."/>
            <person name="Hayashi T."/>
        </authorList>
    </citation>
    <scope>NUCLEOTIDE SEQUENCE [LARGE SCALE GENOMIC DNA]</scope>
    <source>
        <strain evidence="2">JCM15298</strain>
    </source>
</reference>
<organism evidence="1 2">
    <name type="scientific">Mycolicibacterium canariasense</name>
    <name type="common">Mycobacterium canariasense</name>
    <dbReference type="NCBI Taxonomy" id="228230"/>
    <lineage>
        <taxon>Bacteria</taxon>
        <taxon>Bacillati</taxon>
        <taxon>Actinomycetota</taxon>
        <taxon>Actinomycetes</taxon>
        <taxon>Mycobacteriales</taxon>
        <taxon>Mycobacteriaceae</taxon>
        <taxon>Mycolicibacterium</taxon>
    </lineage>
</organism>
<evidence type="ECO:0000313" key="1">
    <source>
        <dbReference type="EMBL" id="GAS98862.1"/>
    </source>
</evidence>
<dbReference type="EMBL" id="BCSY01000111">
    <property type="protein sequence ID" value="GAS98862.1"/>
    <property type="molecule type" value="Genomic_DNA"/>
</dbReference>
<name>A0A100WID9_MYCCR</name>
<protein>
    <recommendedName>
        <fullName evidence="3">DUF732 domain-containing protein</fullName>
    </recommendedName>
</protein>
<comment type="caution">
    <text evidence="1">The sequence shown here is derived from an EMBL/GenBank/DDBJ whole genome shotgun (WGS) entry which is preliminary data.</text>
</comment>